<name>A0A255YUU1_9PROT</name>
<dbReference type="AlphaFoldDB" id="A0A255YUU1"/>
<dbReference type="Gene3D" id="1.10.260.40">
    <property type="entry name" value="lambda repressor-like DNA-binding domains"/>
    <property type="match status" value="1"/>
</dbReference>
<dbReference type="SUPFAM" id="SSF47413">
    <property type="entry name" value="lambda repressor-like DNA-binding domains"/>
    <property type="match status" value="1"/>
</dbReference>
<dbReference type="EMBL" id="NOXU01000031">
    <property type="protein sequence ID" value="OYQ32941.1"/>
    <property type="molecule type" value="Genomic_DNA"/>
</dbReference>
<proteinExistence type="predicted"/>
<reference evidence="2 3" key="1">
    <citation type="submission" date="2017-07" db="EMBL/GenBank/DDBJ databases">
        <title>Niveispirillum cyanobacteriorum sp. nov., isolated from cyanobacterial aggregates in a eutrophic lake.</title>
        <authorList>
            <person name="Cai H."/>
        </authorList>
    </citation>
    <scope>NUCLEOTIDE SEQUENCE [LARGE SCALE GENOMIC DNA]</scope>
    <source>
        <strain evidence="3">TH1-14</strain>
    </source>
</reference>
<gene>
    <name evidence="2" type="ORF">CHU95_17980</name>
</gene>
<dbReference type="CDD" id="cd00093">
    <property type="entry name" value="HTH_XRE"/>
    <property type="match status" value="1"/>
</dbReference>
<dbReference type="InterPro" id="IPR010982">
    <property type="entry name" value="Lambda_DNA-bd_dom_sf"/>
</dbReference>
<dbReference type="PROSITE" id="PS50943">
    <property type="entry name" value="HTH_CROC1"/>
    <property type="match status" value="1"/>
</dbReference>
<dbReference type="OrthoDB" id="5462911at2"/>
<sequence length="111" mass="12534">MEPEKRGKAAGVDNPKARLTKELRKQAGKWLSARREAAGMTQAQLAEQVGYRYYTFVSQVEGGHGRVPSEHFEQWADCVGVPHQEFARQLLRFYEPDVYRLLFPGDGGLPA</sequence>
<protein>
    <submittedName>
        <fullName evidence="2">Transcriptional regulator</fullName>
    </submittedName>
</protein>
<evidence type="ECO:0000313" key="3">
    <source>
        <dbReference type="Proteomes" id="UP000216998"/>
    </source>
</evidence>
<feature type="domain" description="HTH cro/C1-type" evidence="1">
    <location>
        <begin position="31"/>
        <end position="86"/>
    </location>
</feature>
<dbReference type="InterPro" id="IPR001387">
    <property type="entry name" value="Cro/C1-type_HTH"/>
</dbReference>
<dbReference type="GO" id="GO:0003677">
    <property type="term" value="F:DNA binding"/>
    <property type="evidence" value="ECO:0007669"/>
    <property type="project" value="InterPro"/>
</dbReference>
<accession>A0A255YUU1</accession>
<dbReference type="Proteomes" id="UP000216998">
    <property type="component" value="Unassembled WGS sequence"/>
</dbReference>
<evidence type="ECO:0000313" key="2">
    <source>
        <dbReference type="EMBL" id="OYQ32941.1"/>
    </source>
</evidence>
<dbReference type="SMART" id="SM00530">
    <property type="entry name" value="HTH_XRE"/>
    <property type="match status" value="1"/>
</dbReference>
<comment type="caution">
    <text evidence="2">The sequence shown here is derived from an EMBL/GenBank/DDBJ whole genome shotgun (WGS) entry which is preliminary data.</text>
</comment>
<keyword evidence="3" id="KW-1185">Reference proteome</keyword>
<evidence type="ECO:0000259" key="1">
    <source>
        <dbReference type="PROSITE" id="PS50943"/>
    </source>
</evidence>
<organism evidence="2 3">
    <name type="scientific">Niveispirillum lacus</name>
    <dbReference type="NCBI Taxonomy" id="1981099"/>
    <lineage>
        <taxon>Bacteria</taxon>
        <taxon>Pseudomonadati</taxon>
        <taxon>Pseudomonadota</taxon>
        <taxon>Alphaproteobacteria</taxon>
        <taxon>Rhodospirillales</taxon>
        <taxon>Azospirillaceae</taxon>
        <taxon>Niveispirillum</taxon>
    </lineage>
</organism>